<name>A0AA88R6N1_9ASTE</name>
<evidence type="ECO:0000256" key="9">
    <source>
        <dbReference type="RuleBase" id="RU000587"/>
    </source>
</evidence>
<evidence type="ECO:0000256" key="4">
    <source>
        <dbReference type="ARBA" id="ARBA00022533"/>
    </source>
</evidence>
<comment type="similarity">
    <text evidence="3 9">Belongs to the glycogen phosphorylase family.</text>
</comment>
<dbReference type="GO" id="GO:0030170">
    <property type="term" value="F:pyridoxal phosphate binding"/>
    <property type="evidence" value="ECO:0007669"/>
    <property type="project" value="TreeGrafter"/>
</dbReference>
<dbReference type="GO" id="GO:0008184">
    <property type="term" value="F:glycogen phosphorylase activity"/>
    <property type="evidence" value="ECO:0007669"/>
    <property type="project" value="InterPro"/>
</dbReference>
<gene>
    <name evidence="10" type="ORF">RJ640_002101</name>
</gene>
<evidence type="ECO:0000256" key="1">
    <source>
        <dbReference type="ARBA" id="ARBA00001275"/>
    </source>
</evidence>
<dbReference type="Pfam" id="PF00343">
    <property type="entry name" value="Phosphorylase"/>
    <property type="match status" value="1"/>
</dbReference>
<dbReference type="InterPro" id="IPR035090">
    <property type="entry name" value="Pyridoxal_P_attach_site"/>
</dbReference>
<comment type="function">
    <text evidence="9">Allosteric enzyme that catalyzes the rate-limiting step in glycogen catabolism, the phosphorolytic cleavage of glycogen to produce glucose-1-phosphate, and plays a central role in maintaining cellular and organismal glucose homeostasis.</text>
</comment>
<keyword evidence="6 9" id="KW-0808">Transferase</keyword>
<comment type="catalytic activity">
    <reaction evidence="1 9">
        <text>[(1-&gt;4)-alpha-D-glucosyl](n) + phosphate = [(1-&gt;4)-alpha-D-glucosyl](n-1) + alpha-D-glucose 1-phosphate</text>
        <dbReference type="Rhea" id="RHEA:41732"/>
        <dbReference type="Rhea" id="RHEA-COMP:9584"/>
        <dbReference type="Rhea" id="RHEA-COMP:9586"/>
        <dbReference type="ChEBI" id="CHEBI:15444"/>
        <dbReference type="ChEBI" id="CHEBI:43474"/>
        <dbReference type="ChEBI" id="CHEBI:58601"/>
        <dbReference type="EC" id="2.4.1.1"/>
    </reaction>
</comment>
<evidence type="ECO:0000256" key="6">
    <source>
        <dbReference type="ARBA" id="ARBA00022679"/>
    </source>
</evidence>
<protein>
    <recommendedName>
        <fullName evidence="9">Alpha-1,4 glucan phosphorylase</fullName>
        <ecNumber evidence="9">2.4.1.1</ecNumber>
    </recommendedName>
</protein>
<evidence type="ECO:0000313" key="10">
    <source>
        <dbReference type="EMBL" id="KAK2983704.1"/>
    </source>
</evidence>
<reference evidence="10" key="1">
    <citation type="submission" date="2022-12" db="EMBL/GenBank/DDBJ databases">
        <title>Draft genome assemblies for two species of Escallonia (Escalloniales).</title>
        <authorList>
            <person name="Chanderbali A."/>
            <person name="Dervinis C."/>
            <person name="Anghel I."/>
            <person name="Soltis D."/>
            <person name="Soltis P."/>
            <person name="Zapata F."/>
        </authorList>
    </citation>
    <scope>NUCLEOTIDE SEQUENCE</scope>
    <source>
        <strain evidence="10">UCBG92.1500</strain>
        <tissue evidence="10">Leaf</tissue>
    </source>
</reference>
<keyword evidence="7 9" id="KW-0663">Pyridoxal phosphate</keyword>
<accession>A0AA88R6N1</accession>
<dbReference type="PROSITE" id="PS00102">
    <property type="entry name" value="PHOSPHORYLASE"/>
    <property type="match status" value="1"/>
</dbReference>
<evidence type="ECO:0000313" key="11">
    <source>
        <dbReference type="Proteomes" id="UP001187471"/>
    </source>
</evidence>
<dbReference type="PANTHER" id="PTHR11468:SF28">
    <property type="entry name" value="ALPHA-GLUCAN PHOSPHORYLASE 1"/>
    <property type="match status" value="1"/>
</dbReference>
<organism evidence="10 11">
    <name type="scientific">Escallonia rubra</name>
    <dbReference type="NCBI Taxonomy" id="112253"/>
    <lineage>
        <taxon>Eukaryota</taxon>
        <taxon>Viridiplantae</taxon>
        <taxon>Streptophyta</taxon>
        <taxon>Embryophyta</taxon>
        <taxon>Tracheophyta</taxon>
        <taxon>Spermatophyta</taxon>
        <taxon>Magnoliopsida</taxon>
        <taxon>eudicotyledons</taxon>
        <taxon>Gunneridae</taxon>
        <taxon>Pentapetalae</taxon>
        <taxon>asterids</taxon>
        <taxon>campanulids</taxon>
        <taxon>Escalloniales</taxon>
        <taxon>Escalloniaceae</taxon>
        <taxon>Escallonia</taxon>
    </lineage>
</organism>
<proteinExistence type="inferred from homology"/>
<sequence>MVGASYIRLALSTNNEDLQDEWKAAKRSNKIKLVSFLKEKTGYSVSPDAMFDIQVKRIHEYKRQLLNILGVVYRYKKMKEISAVERKAKFVPRVCIFGGKAFATYVQAKRIVKFITDVGAKINHDSDIGDLLKVVFVPDYNVSVAELLIPASELSQHISTAGMEASGTSNMKFAMNGCILIGTLDGANVEIREEVGEDNFFLFGAKAPEIVGLRQERAEGKFVPDARFEEVKEFVRSGVFGPYNYDALMGSLEGNEGYGRADYFLVGKDFPDYIECQEKVDDAYRDQKNTVETTDELKD</sequence>
<dbReference type="EC" id="2.4.1.1" evidence="9"/>
<evidence type="ECO:0000256" key="7">
    <source>
        <dbReference type="ARBA" id="ARBA00022898"/>
    </source>
</evidence>
<keyword evidence="5 9" id="KW-0328">Glycosyltransferase</keyword>
<dbReference type="GO" id="GO:0005980">
    <property type="term" value="P:glycogen catabolic process"/>
    <property type="evidence" value="ECO:0007669"/>
    <property type="project" value="TreeGrafter"/>
</dbReference>
<evidence type="ECO:0000256" key="5">
    <source>
        <dbReference type="ARBA" id="ARBA00022676"/>
    </source>
</evidence>
<evidence type="ECO:0000256" key="2">
    <source>
        <dbReference type="ARBA" id="ARBA00001933"/>
    </source>
</evidence>
<dbReference type="AlphaFoldDB" id="A0AA88R6N1"/>
<dbReference type="GO" id="GO:0005737">
    <property type="term" value="C:cytoplasm"/>
    <property type="evidence" value="ECO:0007669"/>
    <property type="project" value="TreeGrafter"/>
</dbReference>
<dbReference type="EMBL" id="JAVXUO010001309">
    <property type="protein sequence ID" value="KAK2983704.1"/>
    <property type="molecule type" value="Genomic_DNA"/>
</dbReference>
<keyword evidence="11" id="KW-1185">Reference proteome</keyword>
<evidence type="ECO:0000256" key="3">
    <source>
        <dbReference type="ARBA" id="ARBA00006047"/>
    </source>
</evidence>
<dbReference type="PANTHER" id="PTHR11468">
    <property type="entry name" value="GLYCOGEN PHOSPHORYLASE"/>
    <property type="match status" value="1"/>
</dbReference>
<evidence type="ECO:0000256" key="8">
    <source>
        <dbReference type="ARBA" id="ARBA00023277"/>
    </source>
</evidence>
<dbReference type="SUPFAM" id="SSF53756">
    <property type="entry name" value="UDP-Glycosyltransferase/glycogen phosphorylase"/>
    <property type="match status" value="1"/>
</dbReference>
<keyword evidence="8 9" id="KW-0119">Carbohydrate metabolism</keyword>
<dbReference type="InterPro" id="IPR000811">
    <property type="entry name" value="Glyco_trans_35"/>
</dbReference>
<comment type="cofactor">
    <cofactor evidence="2 9">
        <name>pyridoxal 5'-phosphate</name>
        <dbReference type="ChEBI" id="CHEBI:597326"/>
    </cofactor>
</comment>
<dbReference type="Gene3D" id="3.40.50.2000">
    <property type="entry name" value="Glycogen Phosphorylase B"/>
    <property type="match status" value="1"/>
</dbReference>
<dbReference type="Proteomes" id="UP001187471">
    <property type="component" value="Unassembled WGS sequence"/>
</dbReference>
<keyword evidence="4" id="KW-0021">Allosteric enzyme</keyword>
<dbReference type="FunFam" id="3.40.50.2000:FF:000003">
    <property type="entry name" value="Alpha-1,4 glucan phosphorylase"/>
    <property type="match status" value="1"/>
</dbReference>
<comment type="caution">
    <text evidence="10">The sequence shown here is derived from an EMBL/GenBank/DDBJ whole genome shotgun (WGS) entry which is preliminary data.</text>
</comment>